<accession>A0A1H7D0E0</accession>
<gene>
    <name evidence="1" type="ORF">SAMN05192539_102374</name>
</gene>
<keyword evidence="2" id="KW-1185">Reference proteome</keyword>
<organism evidence="1 2">
    <name type="scientific">Paraburkholderia diazotrophica</name>
    <dbReference type="NCBI Taxonomy" id="667676"/>
    <lineage>
        <taxon>Bacteria</taxon>
        <taxon>Pseudomonadati</taxon>
        <taxon>Pseudomonadota</taxon>
        <taxon>Betaproteobacteria</taxon>
        <taxon>Burkholderiales</taxon>
        <taxon>Burkholderiaceae</taxon>
        <taxon>Paraburkholderia</taxon>
    </lineage>
</organism>
<proteinExistence type="predicted"/>
<protein>
    <submittedName>
        <fullName evidence="1">50S ribosome-binding GTPase</fullName>
    </submittedName>
</protein>
<evidence type="ECO:0000313" key="2">
    <source>
        <dbReference type="Proteomes" id="UP000198866"/>
    </source>
</evidence>
<dbReference type="Gene3D" id="3.40.50.300">
    <property type="entry name" value="P-loop containing nucleotide triphosphate hydrolases"/>
    <property type="match status" value="1"/>
</dbReference>
<dbReference type="STRING" id="667676.SAMN05192539_102374"/>
<dbReference type="GO" id="GO:0005525">
    <property type="term" value="F:GTP binding"/>
    <property type="evidence" value="ECO:0007669"/>
    <property type="project" value="InterPro"/>
</dbReference>
<sequence length="209" mass="23030">MLKAILPAAIASLLERRGPVVSADSVLRFNIERLGRELARAPGRKVAIFGQPGAGKSSLLKNMTDAQVRPLPCIGSQTDATDWSTDPACELLSFHEREVYVDAPGHDTLNHPLNAFAPNFPFAAFDAFVFVISGKLHDADCLMFQRAMESRKSMCIARSFAESLTVEEAVAVERDLRRKLAAPAKLKFVLFSNRTREGVKQVQRFAKGE</sequence>
<dbReference type="SUPFAM" id="SSF52540">
    <property type="entry name" value="P-loop containing nucleoside triphosphate hydrolases"/>
    <property type="match status" value="1"/>
</dbReference>
<dbReference type="OrthoDB" id="2943489at2"/>
<dbReference type="RefSeq" id="WP_090870253.1">
    <property type="nucleotide sequence ID" value="NZ_FNYE01000023.1"/>
</dbReference>
<dbReference type="CDD" id="cd00882">
    <property type="entry name" value="Ras_like_GTPase"/>
    <property type="match status" value="1"/>
</dbReference>
<reference evidence="2" key="1">
    <citation type="submission" date="2016-10" db="EMBL/GenBank/DDBJ databases">
        <authorList>
            <person name="Varghese N."/>
            <person name="Submissions S."/>
        </authorList>
    </citation>
    <scope>NUCLEOTIDE SEQUENCE [LARGE SCALE GENOMIC DNA]</scope>
    <source>
        <strain evidence="2">LMG 26031</strain>
    </source>
</reference>
<dbReference type="Proteomes" id="UP000198866">
    <property type="component" value="Unassembled WGS sequence"/>
</dbReference>
<evidence type="ECO:0000313" key="1">
    <source>
        <dbReference type="EMBL" id="SEJ91575.1"/>
    </source>
</evidence>
<dbReference type="InterPro" id="IPR027417">
    <property type="entry name" value="P-loop_NTPase"/>
</dbReference>
<dbReference type="EMBL" id="FNYE01000023">
    <property type="protein sequence ID" value="SEJ91575.1"/>
    <property type="molecule type" value="Genomic_DNA"/>
</dbReference>
<dbReference type="AlphaFoldDB" id="A0A1H7D0E0"/>
<name>A0A1H7D0E0_9BURK</name>